<evidence type="ECO:0000256" key="2">
    <source>
        <dbReference type="ARBA" id="ARBA00001946"/>
    </source>
</evidence>
<keyword evidence="7" id="KW-0378">Hydrolase</keyword>
<dbReference type="GO" id="GO:0005737">
    <property type="term" value="C:cytoplasm"/>
    <property type="evidence" value="ECO:0007669"/>
    <property type="project" value="TreeGrafter"/>
</dbReference>
<dbReference type="PANTHER" id="PTHR15822">
    <property type="entry name" value="TRAF AND TNF RECEPTOR-ASSOCIATED PROTEIN"/>
    <property type="match status" value="1"/>
</dbReference>
<dbReference type="SUPFAM" id="SSF56219">
    <property type="entry name" value="DNase I-like"/>
    <property type="match status" value="1"/>
</dbReference>
<comment type="cofactor">
    <cofactor evidence="1">
        <name>Mn(2+)</name>
        <dbReference type="ChEBI" id="CHEBI:29035"/>
    </cofactor>
</comment>
<feature type="compositionally biased region" description="Basic and acidic residues" evidence="11">
    <location>
        <begin position="33"/>
        <end position="45"/>
    </location>
</feature>
<evidence type="ECO:0000256" key="3">
    <source>
        <dbReference type="ARBA" id="ARBA00004322"/>
    </source>
</evidence>
<proteinExistence type="predicted"/>
<dbReference type="PANTHER" id="PTHR15822:SF4">
    <property type="entry name" value="TYROSYL-DNA PHOSPHODIESTERASE 2"/>
    <property type="match status" value="1"/>
</dbReference>
<dbReference type="STRING" id="5627.A0A1C7M6L4"/>
<dbReference type="GO" id="GO:0070260">
    <property type="term" value="F:5'-tyrosyl-DNA phosphodiesterase activity"/>
    <property type="evidence" value="ECO:0007669"/>
    <property type="project" value="TreeGrafter"/>
</dbReference>
<keyword evidence="6" id="KW-0227">DNA damage</keyword>
<reference evidence="13 14" key="1">
    <citation type="submission" date="2016-03" db="EMBL/GenBank/DDBJ databases">
        <title>Whole genome sequencing of Grifola frondosa 9006-11.</title>
        <authorList>
            <person name="Min B."/>
            <person name="Park H."/>
            <person name="Kim J.-G."/>
            <person name="Cho H."/>
            <person name="Oh Y.-L."/>
            <person name="Kong W.-S."/>
            <person name="Choi I.-G."/>
        </authorList>
    </citation>
    <scope>NUCLEOTIDE SEQUENCE [LARGE SCALE GENOMIC DNA]</scope>
    <source>
        <strain evidence="13 14">9006-11</strain>
    </source>
</reference>
<keyword evidence="14" id="KW-1185">Reference proteome</keyword>
<evidence type="ECO:0000256" key="7">
    <source>
        <dbReference type="ARBA" id="ARBA00022801"/>
    </source>
</evidence>
<dbReference type="CDD" id="cd09080">
    <property type="entry name" value="TDP2"/>
    <property type="match status" value="1"/>
</dbReference>
<comment type="subcellular location">
    <subcellularLocation>
        <location evidence="3">Nucleus</location>
        <location evidence="3">PML body</location>
    </subcellularLocation>
</comment>
<evidence type="ECO:0000256" key="8">
    <source>
        <dbReference type="ARBA" id="ARBA00022842"/>
    </source>
</evidence>
<evidence type="ECO:0000256" key="6">
    <source>
        <dbReference type="ARBA" id="ARBA00022763"/>
    </source>
</evidence>
<evidence type="ECO:0000256" key="9">
    <source>
        <dbReference type="ARBA" id="ARBA00023204"/>
    </source>
</evidence>
<sequence>MRLSLRKLQFNIHRTRAASKVFSGPQSYPDESIESRVRSRPHEELIAMSTPEETPAPEISGQLSSPPSSSPPLLPAPDQKDTNLTMSSDLLHPLKPKCYSSTKRRWIESLNASDKVPPKKLRIISWNVDFASPTPKKRMQSIISYLESIASASSPESWCILLQEMMEDSLATLLSDDWVRTHFIVLPTSRDEWPQHSWYGNVTLVSRNLHIVSASILTFENSFMGRGAVIVDVLLRATRSRRRQVIRVANTHLESLPQGTSARPMQLLSISALLKEPGLRGGIVGGDMNAIRPSDRAIHVAAGLRDAYYSIVPDDESSYTWGYQPPSRFPPGRLDKVFYTGRELLVDCVQRIGVGLKTEHGQWVSDHYGLVTTLMLETK</sequence>
<keyword evidence="8" id="KW-0460">Magnesium</keyword>
<keyword evidence="10" id="KW-0539">Nucleus</keyword>
<dbReference type="GO" id="GO:0006302">
    <property type="term" value="P:double-strand break repair"/>
    <property type="evidence" value="ECO:0007669"/>
    <property type="project" value="TreeGrafter"/>
</dbReference>
<dbReference type="OrthoDB" id="9975959at2759"/>
<evidence type="ECO:0000256" key="5">
    <source>
        <dbReference type="ARBA" id="ARBA00022723"/>
    </source>
</evidence>
<evidence type="ECO:0000256" key="4">
    <source>
        <dbReference type="ARBA" id="ARBA00022722"/>
    </source>
</evidence>
<dbReference type="InterPro" id="IPR005135">
    <property type="entry name" value="Endo/exonuclease/phosphatase"/>
</dbReference>
<keyword evidence="4" id="KW-0540">Nuclease</keyword>
<dbReference type="GO" id="GO:0004518">
    <property type="term" value="F:nuclease activity"/>
    <property type="evidence" value="ECO:0007669"/>
    <property type="project" value="UniProtKB-KW"/>
</dbReference>
<dbReference type="InterPro" id="IPR036691">
    <property type="entry name" value="Endo/exonu/phosph_ase_sf"/>
</dbReference>
<dbReference type="GO" id="GO:0003697">
    <property type="term" value="F:single-stranded DNA binding"/>
    <property type="evidence" value="ECO:0007669"/>
    <property type="project" value="TreeGrafter"/>
</dbReference>
<dbReference type="Gene3D" id="3.60.10.10">
    <property type="entry name" value="Endonuclease/exonuclease/phosphatase"/>
    <property type="match status" value="1"/>
</dbReference>
<feature type="domain" description="Endonuclease/exonuclease/phosphatase" evidence="12">
    <location>
        <begin position="124"/>
        <end position="367"/>
    </location>
</feature>
<evidence type="ECO:0000313" key="13">
    <source>
        <dbReference type="EMBL" id="OBZ72613.1"/>
    </source>
</evidence>
<dbReference type="OMA" id="ERIFACP"/>
<dbReference type="EMBL" id="LUGG01000009">
    <property type="protein sequence ID" value="OBZ72613.1"/>
    <property type="molecule type" value="Genomic_DNA"/>
</dbReference>
<dbReference type="GO" id="GO:0046872">
    <property type="term" value="F:metal ion binding"/>
    <property type="evidence" value="ECO:0007669"/>
    <property type="project" value="UniProtKB-KW"/>
</dbReference>
<comment type="cofactor">
    <cofactor evidence="2">
        <name>Mg(2+)</name>
        <dbReference type="ChEBI" id="CHEBI:18420"/>
    </cofactor>
</comment>
<organism evidence="13 14">
    <name type="scientific">Grifola frondosa</name>
    <name type="common">Maitake</name>
    <name type="synonym">Polyporus frondosus</name>
    <dbReference type="NCBI Taxonomy" id="5627"/>
    <lineage>
        <taxon>Eukaryota</taxon>
        <taxon>Fungi</taxon>
        <taxon>Dikarya</taxon>
        <taxon>Basidiomycota</taxon>
        <taxon>Agaricomycotina</taxon>
        <taxon>Agaricomycetes</taxon>
        <taxon>Polyporales</taxon>
        <taxon>Grifolaceae</taxon>
        <taxon>Grifola</taxon>
    </lineage>
</organism>
<evidence type="ECO:0000313" key="14">
    <source>
        <dbReference type="Proteomes" id="UP000092993"/>
    </source>
</evidence>
<evidence type="ECO:0000256" key="10">
    <source>
        <dbReference type="ARBA" id="ARBA00023242"/>
    </source>
</evidence>
<feature type="region of interest" description="Disordered" evidence="11">
    <location>
        <begin position="20"/>
        <end position="87"/>
    </location>
</feature>
<dbReference type="InterPro" id="IPR051547">
    <property type="entry name" value="TDP2-like"/>
</dbReference>
<dbReference type="Pfam" id="PF03372">
    <property type="entry name" value="Exo_endo_phos"/>
    <property type="match status" value="1"/>
</dbReference>
<dbReference type="AlphaFoldDB" id="A0A1C7M6L4"/>
<dbReference type="Proteomes" id="UP000092993">
    <property type="component" value="Unassembled WGS sequence"/>
</dbReference>
<name>A0A1C7M6L4_GRIFR</name>
<evidence type="ECO:0000259" key="12">
    <source>
        <dbReference type="Pfam" id="PF03372"/>
    </source>
</evidence>
<keyword evidence="5" id="KW-0479">Metal-binding</keyword>
<comment type="caution">
    <text evidence="13">The sequence shown here is derived from an EMBL/GenBank/DDBJ whole genome shotgun (WGS) entry which is preliminary data.</text>
</comment>
<evidence type="ECO:0000256" key="11">
    <source>
        <dbReference type="SAM" id="MobiDB-lite"/>
    </source>
</evidence>
<evidence type="ECO:0000256" key="1">
    <source>
        <dbReference type="ARBA" id="ARBA00001936"/>
    </source>
</evidence>
<accession>A0A1C7M6L4</accession>
<gene>
    <name evidence="13" type="primary">tdp2</name>
    <name evidence="13" type="ORF">A0H81_07931</name>
</gene>
<protein>
    <submittedName>
        <fullName evidence="13">Tyrosyl-DNA phosphodiesterase 2</fullName>
    </submittedName>
</protein>
<keyword evidence="9" id="KW-0234">DNA repair</keyword>